<evidence type="ECO:0000313" key="2">
    <source>
        <dbReference type="EMBL" id="EPF17595.1"/>
    </source>
</evidence>
<protein>
    <submittedName>
        <fullName evidence="2">Uncharacterized protein</fullName>
    </submittedName>
</protein>
<sequence length="90" mass="10235">MDSIPVELWRMCMNIGMDDLSLVGLFGGCIYGAYTIIRGIKTGEIVTYINRRKRTFRRGERYFTAVLAIHSLLIVAGTGMGGWLVWQRFT</sequence>
<comment type="caution">
    <text evidence="2">The sequence shown here is derived from an EMBL/GenBank/DDBJ whole genome shotgun (WGS) entry which is preliminary data.</text>
</comment>
<evidence type="ECO:0000313" key="3">
    <source>
        <dbReference type="Proteomes" id="UP000014585"/>
    </source>
</evidence>
<reference evidence="2 3" key="1">
    <citation type="submission" date="2013-04" db="EMBL/GenBank/DDBJ databases">
        <authorList>
            <person name="Weinstock G."/>
            <person name="Sodergren E."/>
            <person name="Lobos E.A."/>
            <person name="Fulton L."/>
            <person name="Fulton R."/>
            <person name="Courtney L."/>
            <person name="Fronick C."/>
            <person name="O'Laughlin M."/>
            <person name="Godfrey J."/>
            <person name="Wilson R.M."/>
            <person name="Miner T."/>
            <person name="Farmer C."/>
            <person name="Delehaunty K."/>
            <person name="Cordes M."/>
            <person name="Minx P."/>
            <person name="Tomlinson C."/>
            <person name="Chen J."/>
            <person name="Wollam A."/>
            <person name="Pepin K.H."/>
            <person name="Palsikar V.B."/>
            <person name="Zhang X."/>
            <person name="Suruliraj S."/>
            <person name="Perna N.T."/>
            <person name="Plunkett G."/>
            <person name="Warren W."/>
            <person name="Mitreva M."/>
            <person name="Mardis E.R."/>
            <person name="Wilson R.K."/>
        </authorList>
    </citation>
    <scope>NUCLEOTIDE SEQUENCE [LARGE SCALE GENOMIC DNA]</scope>
    <source>
        <strain evidence="2 3">DSM 4568</strain>
    </source>
</reference>
<keyword evidence="1" id="KW-0472">Membrane</keyword>
<dbReference type="EMBL" id="ATDT01000011">
    <property type="protein sequence ID" value="EPF17595.1"/>
    <property type="molecule type" value="Genomic_DNA"/>
</dbReference>
<dbReference type="Proteomes" id="UP000014585">
    <property type="component" value="Unassembled WGS sequence"/>
</dbReference>
<dbReference type="STRING" id="566551.HMPREF0201_01952"/>
<feature type="transmembrane region" description="Helical" evidence="1">
    <location>
        <begin position="20"/>
        <end position="40"/>
    </location>
</feature>
<feature type="transmembrane region" description="Helical" evidence="1">
    <location>
        <begin position="61"/>
        <end position="86"/>
    </location>
</feature>
<evidence type="ECO:0000256" key="1">
    <source>
        <dbReference type="SAM" id="Phobius"/>
    </source>
</evidence>
<dbReference type="PATRIC" id="fig|566551.4.peg.1795"/>
<gene>
    <name evidence="2" type="ORF">HMPREF0201_01952</name>
</gene>
<dbReference type="AlphaFoldDB" id="S3IXD3"/>
<name>S3IXD3_9ENTR</name>
<keyword evidence="1" id="KW-0812">Transmembrane</keyword>
<dbReference type="HOGENOM" id="CLU_2435468_0_0_6"/>
<accession>S3IXD3</accession>
<proteinExistence type="predicted"/>
<keyword evidence="1" id="KW-1133">Transmembrane helix</keyword>
<organism evidence="2 3">
    <name type="scientific">Cedecea davisae DSM 4568</name>
    <dbReference type="NCBI Taxonomy" id="566551"/>
    <lineage>
        <taxon>Bacteria</taxon>
        <taxon>Pseudomonadati</taxon>
        <taxon>Pseudomonadota</taxon>
        <taxon>Gammaproteobacteria</taxon>
        <taxon>Enterobacterales</taxon>
        <taxon>Enterobacteriaceae</taxon>
        <taxon>Cedecea</taxon>
    </lineage>
</organism>